<keyword evidence="2" id="KW-0732">Signal</keyword>
<keyword evidence="4" id="KW-1185">Reference proteome</keyword>
<evidence type="ECO:0000256" key="2">
    <source>
        <dbReference type="SAM" id="SignalP"/>
    </source>
</evidence>
<protein>
    <submittedName>
        <fullName evidence="3">Uncharacterized protein</fullName>
    </submittedName>
</protein>
<accession>A0ABT7XNQ9</accession>
<evidence type="ECO:0000313" key="4">
    <source>
        <dbReference type="Proteomes" id="UP001168540"/>
    </source>
</evidence>
<feature type="signal peptide" evidence="2">
    <location>
        <begin position="1"/>
        <end position="21"/>
    </location>
</feature>
<sequence>MSQSKFRSAQLILLLVCSALAVEPALARRGGGVSSPRPNASVANRPPIPNNTRNVRTNDRNATMNNNVRVSREANVNVNKNVNVQGNNGWNDDYHPVATAAAVGATVAVTAAVVGNVVHSIPPSCTAVMVGNVAYQQCGSTWYQPQYSGTSVQYVVVNPPQ</sequence>
<feature type="chain" id="PRO_5047413508" evidence="2">
    <location>
        <begin position="22"/>
        <end position="161"/>
    </location>
</feature>
<dbReference type="Proteomes" id="UP001168540">
    <property type="component" value="Unassembled WGS sequence"/>
</dbReference>
<name>A0ABT7XNQ9_9NEIS</name>
<proteinExistence type="predicted"/>
<feature type="compositionally biased region" description="Low complexity" evidence="1">
    <location>
        <begin position="50"/>
        <end position="63"/>
    </location>
</feature>
<reference evidence="3" key="1">
    <citation type="submission" date="2023-06" db="EMBL/GenBank/DDBJ databases">
        <authorList>
            <person name="Zhang S."/>
        </authorList>
    </citation>
    <scope>NUCLEOTIDE SEQUENCE</scope>
    <source>
        <strain evidence="3">SG2303</strain>
    </source>
</reference>
<gene>
    <name evidence="3" type="ORF">QU481_11095</name>
</gene>
<evidence type="ECO:0000313" key="3">
    <source>
        <dbReference type="EMBL" id="MDN0075437.1"/>
    </source>
</evidence>
<evidence type="ECO:0000256" key="1">
    <source>
        <dbReference type="SAM" id="MobiDB-lite"/>
    </source>
</evidence>
<dbReference type="RefSeq" id="WP_289830047.1">
    <property type="nucleotide sequence ID" value="NZ_JAUEDK010000017.1"/>
</dbReference>
<feature type="region of interest" description="Disordered" evidence="1">
    <location>
        <begin position="28"/>
        <end position="63"/>
    </location>
</feature>
<organism evidence="3 4">
    <name type="scientific">Crenobacter oryzisoli</name>
    <dbReference type="NCBI Taxonomy" id="3056844"/>
    <lineage>
        <taxon>Bacteria</taxon>
        <taxon>Pseudomonadati</taxon>
        <taxon>Pseudomonadota</taxon>
        <taxon>Betaproteobacteria</taxon>
        <taxon>Neisseriales</taxon>
        <taxon>Neisseriaceae</taxon>
        <taxon>Crenobacter</taxon>
    </lineage>
</organism>
<comment type="caution">
    <text evidence="3">The sequence shown here is derived from an EMBL/GenBank/DDBJ whole genome shotgun (WGS) entry which is preliminary data.</text>
</comment>
<dbReference type="EMBL" id="JAUEDK010000017">
    <property type="protein sequence ID" value="MDN0075437.1"/>
    <property type="molecule type" value="Genomic_DNA"/>
</dbReference>